<evidence type="ECO:0000256" key="6">
    <source>
        <dbReference type="SAM" id="Phobius"/>
    </source>
</evidence>
<reference evidence="9" key="1">
    <citation type="submission" date="2017-11" db="EMBL/GenBank/DDBJ databases">
        <title>The complete genome sequence of Sphingopyxis pomeranensis sp. nov. strain WS5A3p.</title>
        <authorList>
            <person name="Kaminski M.A."/>
        </authorList>
    </citation>
    <scope>NUCLEOTIDE SEQUENCE [LARGE SCALE GENOMIC DNA]</scope>
    <source>
        <strain evidence="9">WS5A3p</strain>
    </source>
</reference>
<feature type="domain" description="Major facilitator superfamily (MFS) profile" evidence="7">
    <location>
        <begin position="17"/>
        <end position="428"/>
    </location>
</feature>
<dbReference type="AlphaFoldDB" id="A0A2S8B9T9"/>
<dbReference type="InterPro" id="IPR011701">
    <property type="entry name" value="MFS"/>
</dbReference>
<proteinExistence type="predicted"/>
<dbReference type="EMBL" id="PHFW01000002">
    <property type="protein sequence ID" value="PQM29090.1"/>
    <property type="molecule type" value="Genomic_DNA"/>
</dbReference>
<feature type="transmembrane region" description="Helical" evidence="6">
    <location>
        <begin position="179"/>
        <end position="202"/>
    </location>
</feature>
<organism evidence="8 9">
    <name type="scientific">Sphingopyxis lindanitolerans</name>
    <dbReference type="NCBI Taxonomy" id="2054227"/>
    <lineage>
        <taxon>Bacteria</taxon>
        <taxon>Pseudomonadati</taxon>
        <taxon>Pseudomonadota</taxon>
        <taxon>Alphaproteobacteria</taxon>
        <taxon>Sphingomonadales</taxon>
        <taxon>Sphingomonadaceae</taxon>
        <taxon>Sphingopyxis</taxon>
    </lineage>
</organism>
<dbReference type="PROSITE" id="PS50850">
    <property type="entry name" value="MFS"/>
    <property type="match status" value="1"/>
</dbReference>
<evidence type="ECO:0000256" key="3">
    <source>
        <dbReference type="ARBA" id="ARBA00022692"/>
    </source>
</evidence>
<feature type="transmembrane region" description="Helical" evidence="6">
    <location>
        <begin position="300"/>
        <end position="321"/>
    </location>
</feature>
<evidence type="ECO:0000259" key="7">
    <source>
        <dbReference type="PROSITE" id="PS50850"/>
    </source>
</evidence>
<keyword evidence="3 6" id="KW-0812">Transmembrane</keyword>
<dbReference type="GO" id="GO:0022857">
    <property type="term" value="F:transmembrane transporter activity"/>
    <property type="evidence" value="ECO:0007669"/>
    <property type="project" value="InterPro"/>
</dbReference>
<accession>A0A2S8B9T9</accession>
<evidence type="ECO:0000256" key="1">
    <source>
        <dbReference type="ARBA" id="ARBA00004141"/>
    </source>
</evidence>
<feature type="transmembrane region" description="Helical" evidence="6">
    <location>
        <begin position="226"/>
        <end position="249"/>
    </location>
</feature>
<feature type="transmembrane region" description="Helical" evidence="6">
    <location>
        <begin position="50"/>
        <end position="72"/>
    </location>
</feature>
<keyword evidence="5 6" id="KW-0472">Membrane</keyword>
<evidence type="ECO:0000313" key="8">
    <source>
        <dbReference type="EMBL" id="PQM29090.1"/>
    </source>
</evidence>
<feature type="transmembrane region" description="Helical" evidence="6">
    <location>
        <begin position="142"/>
        <end position="167"/>
    </location>
</feature>
<feature type="transmembrane region" description="Helical" evidence="6">
    <location>
        <begin position="397"/>
        <end position="422"/>
    </location>
</feature>
<dbReference type="Proteomes" id="UP000238954">
    <property type="component" value="Chromosome"/>
</dbReference>
<dbReference type="Pfam" id="PF07690">
    <property type="entry name" value="MFS_1"/>
    <property type="match status" value="1"/>
</dbReference>
<gene>
    <name evidence="8" type="ORF">CVO77_11935</name>
</gene>
<protein>
    <recommendedName>
        <fullName evidence="7">Major facilitator superfamily (MFS) profile domain-containing protein</fullName>
    </recommendedName>
</protein>
<feature type="transmembrane region" description="Helical" evidence="6">
    <location>
        <begin position="327"/>
        <end position="352"/>
    </location>
</feature>
<dbReference type="GO" id="GO:0016020">
    <property type="term" value="C:membrane"/>
    <property type="evidence" value="ECO:0007669"/>
    <property type="project" value="UniProtKB-SubCell"/>
</dbReference>
<dbReference type="InterPro" id="IPR044770">
    <property type="entry name" value="MFS_spinster-like"/>
</dbReference>
<dbReference type="InterPro" id="IPR020846">
    <property type="entry name" value="MFS_dom"/>
</dbReference>
<dbReference type="PANTHER" id="PTHR23505:SF79">
    <property type="entry name" value="PROTEIN SPINSTER"/>
    <property type="match status" value="1"/>
</dbReference>
<keyword evidence="9" id="KW-1185">Reference proteome</keyword>
<name>A0A2S8B9T9_9SPHN</name>
<feature type="transmembrane region" description="Helical" evidence="6">
    <location>
        <begin position="84"/>
        <end position="101"/>
    </location>
</feature>
<dbReference type="PANTHER" id="PTHR23505">
    <property type="entry name" value="SPINSTER"/>
    <property type="match status" value="1"/>
</dbReference>
<sequence length="435" mass="45319">MRHGSGVIVNDKAKHVSVLILTAAVILSYIDRSALFLLIGEVERDIPMSLVQQSWLLGGGFAIAYGVAAFPAGVLLDRFSRRHILFWAVAGWSLFTLLSGFCDDYVSLLICRAGVGVGEAMLAPGAYSLIRSYYDGRARVRAFSTFSIGNAVGGGIALLVTGALLQFPVSLPGLSSGDASWRTALILIGLAGLVFSFLLLALHEPVHSDAATIVAQPIWPHLREHLGLYAIAYAAQAAMGASLFGFMAWAPSFLISSYNWSASHVGETFGQLQLVASLAGLAMGTLVLQALAARKAISAVAVFGAILACSSGCAMLGFSLVGTDTTIWAFLALMLFCFPGVALVNALALAHITPVGLMARMSSISFILASSIGASIGPALITLFGQGASETGGKPDLGQGIAIGSAVPMLVAALLWAAYALLVRRQNAQSPLEMS</sequence>
<dbReference type="SUPFAM" id="SSF103473">
    <property type="entry name" value="MFS general substrate transporter"/>
    <property type="match status" value="1"/>
</dbReference>
<comment type="subcellular location">
    <subcellularLocation>
        <location evidence="1">Membrane</location>
        <topology evidence="1">Multi-pass membrane protein</topology>
    </subcellularLocation>
</comment>
<evidence type="ECO:0000256" key="5">
    <source>
        <dbReference type="ARBA" id="ARBA00023136"/>
    </source>
</evidence>
<dbReference type="InterPro" id="IPR036259">
    <property type="entry name" value="MFS_trans_sf"/>
</dbReference>
<feature type="transmembrane region" description="Helical" evidence="6">
    <location>
        <begin position="12"/>
        <end position="30"/>
    </location>
</feature>
<feature type="transmembrane region" description="Helical" evidence="6">
    <location>
        <begin position="364"/>
        <end position="385"/>
    </location>
</feature>
<evidence type="ECO:0000256" key="4">
    <source>
        <dbReference type="ARBA" id="ARBA00022989"/>
    </source>
</evidence>
<keyword evidence="4 6" id="KW-1133">Transmembrane helix</keyword>
<comment type="caution">
    <text evidence="8">The sequence shown here is derived from an EMBL/GenBank/DDBJ whole genome shotgun (WGS) entry which is preliminary data.</text>
</comment>
<feature type="transmembrane region" description="Helical" evidence="6">
    <location>
        <begin position="107"/>
        <end position="130"/>
    </location>
</feature>
<dbReference type="Gene3D" id="1.20.1250.20">
    <property type="entry name" value="MFS general substrate transporter like domains"/>
    <property type="match status" value="1"/>
</dbReference>
<feature type="transmembrane region" description="Helical" evidence="6">
    <location>
        <begin position="269"/>
        <end position="288"/>
    </location>
</feature>
<evidence type="ECO:0000256" key="2">
    <source>
        <dbReference type="ARBA" id="ARBA00022448"/>
    </source>
</evidence>
<evidence type="ECO:0000313" key="9">
    <source>
        <dbReference type="Proteomes" id="UP000238954"/>
    </source>
</evidence>
<keyword evidence="2" id="KW-0813">Transport</keyword>